<feature type="region of interest" description="Disordered" evidence="1">
    <location>
        <begin position="180"/>
        <end position="223"/>
    </location>
</feature>
<reference evidence="3" key="1">
    <citation type="submission" date="2020-11" db="EMBL/GenBank/DDBJ databases">
        <title>Adaptations for nitrogen fixation in a non-lichenized fungal sporocarp promotes dispersal by wood-feeding termites.</title>
        <authorList>
            <consortium name="DOE Joint Genome Institute"/>
            <person name="Koch R.A."/>
            <person name="Yoon G."/>
            <person name="Arayal U."/>
            <person name="Lail K."/>
            <person name="Amirebrahimi M."/>
            <person name="Labutti K."/>
            <person name="Lipzen A."/>
            <person name="Riley R."/>
            <person name="Barry K."/>
            <person name="Henrissat B."/>
            <person name="Grigoriev I.V."/>
            <person name="Herr J.R."/>
            <person name="Aime M.C."/>
        </authorList>
    </citation>
    <scope>NUCLEOTIDE SEQUENCE</scope>
    <source>
        <strain evidence="3">MCA 3950</strain>
    </source>
</reference>
<dbReference type="AlphaFoldDB" id="A0A9P7W0L8"/>
<accession>A0A9P7W0L8</accession>
<keyword evidence="2" id="KW-0732">Signal</keyword>
<feature type="region of interest" description="Disordered" evidence="1">
    <location>
        <begin position="265"/>
        <end position="322"/>
    </location>
</feature>
<keyword evidence="4" id="KW-1185">Reference proteome</keyword>
<proteinExistence type="predicted"/>
<dbReference type="Proteomes" id="UP000812287">
    <property type="component" value="Unassembled WGS sequence"/>
</dbReference>
<dbReference type="EMBL" id="MU250527">
    <property type="protein sequence ID" value="KAG7449997.1"/>
    <property type="molecule type" value="Genomic_DNA"/>
</dbReference>
<evidence type="ECO:0000313" key="3">
    <source>
        <dbReference type="EMBL" id="KAG7449997.1"/>
    </source>
</evidence>
<comment type="caution">
    <text evidence="3">The sequence shown here is derived from an EMBL/GenBank/DDBJ whole genome shotgun (WGS) entry which is preliminary data.</text>
</comment>
<organism evidence="3 4">
    <name type="scientific">Guyanagaster necrorhizus</name>
    <dbReference type="NCBI Taxonomy" id="856835"/>
    <lineage>
        <taxon>Eukaryota</taxon>
        <taxon>Fungi</taxon>
        <taxon>Dikarya</taxon>
        <taxon>Basidiomycota</taxon>
        <taxon>Agaricomycotina</taxon>
        <taxon>Agaricomycetes</taxon>
        <taxon>Agaricomycetidae</taxon>
        <taxon>Agaricales</taxon>
        <taxon>Marasmiineae</taxon>
        <taxon>Physalacriaceae</taxon>
        <taxon>Guyanagaster</taxon>
    </lineage>
</organism>
<evidence type="ECO:0000256" key="2">
    <source>
        <dbReference type="SAM" id="SignalP"/>
    </source>
</evidence>
<feature type="chain" id="PRO_5040170254" evidence="2">
    <location>
        <begin position="26"/>
        <end position="322"/>
    </location>
</feature>
<feature type="compositionally biased region" description="Basic and acidic residues" evidence="1">
    <location>
        <begin position="313"/>
        <end position="322"/>
    </location>
</feature>
<name>A0A9P7W0L8_9AGAR</name>
<evidence type="ECO:0000256" key="1">
    <source>
        <dbReference type="SAM" id="MobiDB-lite"/>
    </source>
</evidence>
<gene>
    <name evidence="3" type="ORF">BT62DRAFT_917543</name>
</gene>
<sequence length="322" mass="35414">MSFSSLPLSSLLLSLWFFLIDQCLQWMTPPQNMLEIEIQQLGPPFSCTKLREFDLTSSFPSPPSTERLSEPGALTTEPNTSGIDIHPKFPLCSAIPQATRDLAESSTSTTTYTATSALLNKTLDPDTYLRGISDEADRRALKTRTKEAKEIAFNANASSSKSGRKGKGKKSNVEYCWAKGGGGEGQGPKQKGKGKATANTAADSDDDSIWTSTYGSESEEDDSKWFEMAEQNIAEYLAAEYSRGEENSRLEGPKVEHADEEIAWLTDDGEISLDEIESSKSDAEMDDSLPNCSPHKIDTESDYDSMPDLDFNGIREVDGERR</sequence>
<protein>
    <submittedName>
        <fullName evidence="3">Uncharacterized protein</fullName>
    </submittedName>
</protein>
<dbReference type="GeneID" id="66106344"/>
<feature type="region of interest" description="Disordered" evidence="1">
    <location>
        <begin position="57"/>
        <end position="85"/>
    </location>
</feature>
<dbReference type="RefSeq" id="XP_043043497.1">
    <property type="nucleotide sequence ID" value="XM_043184047.1"/>
</dbReference>
<feature type="signal peptide" evidence="2">
    <location>
        <begin position="1"/>
        <end position="25"/>
    </location>
</feature>
<feature type="compositionally biased region" description="Acidic residues" evidence="1">
    <location>
        <begin position="265"/>
        <end position="276"/>
    </location>
</feature>
<evidence type="ECO:0000313" key="4">
    <source>
        <dbReference type="Proteomes" id="UP000812287"/>
    </source>
</evidence>